<feature type="region of interest" description="Disordered" evidence="1">
    <location>
        <begin position="473"/>
        <end position="510"/>
    </location>
</feature>
<feature type="compositionally biased region" description="Basic residues" evidence="1">
    <location>
        <begin position="300"/>
        <end position="312"/>
    </location>
</feature>
<keyword evidence="3" id="KW-1185">Reference proteome</keyword>
<protein>
    <submittedName>
        <fullName evidence="2">Uncharacterized protein</fullName>
    </submittedName>
</protein>
<feature type="region of interest" description="Disordered" evidence="1">
    <location>
        <begin position="348"/>
        <end position="372"/>
    </location>
</feature>
<evidence type="ECO:0000313" key="3">
    <source>
        <dbReference type="Proteomes" id="UP001383192"/>
    </source>
</evidence>
<sequence>MAGSKSKKKGNKKGTCQLSAIHTQYLTDWFSYYTVASKEHPASESGPMSVAEAAAAVKAAEAATEAAKQHWTRLLKESTEADRARGHAEHEYSLRPTEETKEKLTRLTELWKAQRLLTQKASRDHADAKNQLRLMRGAHTRAKNRQPAAIANGGTTNGPSEAATSHPSPPLSALSELEDDVDNGEAQPQTSAGEGEHAVQDSVKAPSKGNKGELEANTNSLLPSTIDHGQKASDTSEVTSEQQSESSAPQAPDTKTSSSAKANPSRADNTEPSLAAPTTSKSGHKRQLSDEAETEDRQQPQKKKRKPRKKKDNKTEAQSKGKGKEKGTLSVVFPQLSAESCVATDDGVDAEEATRTQKDKGVKKPQDKLDGKPTASYAAEWVRNCKKSWGPGGIPKPTQGLTGFVLEHSSHIPEAATLSWEIALTALTSQKRFAKCRFHTITDKTTGPHFDNEDRLYGTPWCGVSLAMKEKNDANAAGAEATNSTTATKKGRRQVDEEEDDDEDDDEEEVRELDPMHCKCWAPNGWLRVKGRHVRALDCGCDAEEVLLDFWMFKTAELTSLSQLRIEGWNNDWVRPRQRALYLSSWRASTKLTVYDLYSMVSVNGRWVRRTPEDVTRIQISRLQISLGLEVTVTLPNWTPDPTPSSVSTLEFEQGSSGQSAKTVVKKAVKYVDVDEDDPMAAWAEE</sequence>
<feature type="compositionally biased region" description="Acidic residues" evidence="1">
    <location>
        <begin position="496"/>
        <end position="510"/>
    </location>
</feature>
<feature type="compositionally biased region" description="Polar residues" evidence="1">
    <location>
        <begin position="153"/>
        <end position="166"/>
    </location>
</feature>
<dbReference type="EMBL" id="JAYKXP010000032">
    <property type="protein sequence ID" value="KAK7041687.1"/>
    <property type="molecule type" value="Genomic_DNA"/>
</dbReference>
<reference evidence="2 3" key="1">
    <citation type="submission" date="2024-01" db="EMBL/GenBank/DDBJ databases">
        <title>A draft genome for a cacao thread blight-causing isolate of Paramarasmius palmivorus.</title>
        <authorList>
            <person name="Baruah I.K."/>
            <person name="Bukari Y."/>
            <person name="Amoako-Attah I."/>
            <person name="Meinhardt L.W."/>
            <person name="Bailey B.A."/>
            <person name="Cohen S.P."/>
        </authorList>
    </citation>
    <scope>NUCLEOTIDE SEQUENCE [LARGE SCALE GENOMIC DNA]</scope>
    <source>
        <strain evidence="2 3">GH-12</strain>
    </source>
</reference>
<feature type="compositionally biased region" description="Basic and acidic residues" evidence="1">
    <location>
        <begin position="313"/>
        <end position="327"/>
    </location>
</feature>
<feature type="region of interest" description="Disordered" evidence="1">
    <location>
        <begin position="138"/>
        <end position="330"/>
    </location>
</feature>
<evidence type="ECO:0000256" key="1">
    <source>
        <dbReference type="SAM" id="MobiDB-lite"/>
    </source>
</evidence>
<name>A0AAW0CNZ5_9AGAR</name>
<gene>
    <name evidence="2" type="ORF">VNI00_008976</name>
</gene>
<evidence type="ECO:0000313" key="2">
    <source>
        <dbReference type="EMBL" id="KAK7041687.1"/>
    </source>
</evidence>
<proteinExistence type="predicted"/>
<feature type="compositionally biased region" description="Polar residues" evidence="1">
    <location>
        <begin position="253"/>
        <end position="281"/>
    </location>
</feature>
<accession>A0AAW0CNZ5</accession>
<feature type="compositionally biased region" description="Low complexity" evidence="1">
    <location>
        <begin position="233"/>
        <end position="252"/>
    </location>
</feature>
<feature type="compositionally biased region" description="Basic and acidic residues" evidence="1">
    <location>
        <begin position="352"/>
        <end position="371"/>
    </location>
</feature>
<comment type="caution">
    <text evidence="2">The sequence shown here is derived from an EMBL/GenBank/DDBJ whole genome shotgun (WGS) entry which is preliminary data.</text>
</comment>
<dbReference type="Proteomes" id="UP001383192">
    <property type="component" value="Unassembled WGS sequence"/>
</dbReference>
<feature type="region of interest" description="Disordered" evidence="1">
    <location>
        <begin position="79"/>
        <end position="102"/>
    </location>
</feature>
<organism evidence="2 3">
    <name type="scientific">Paramarasmius palmivorus</name>
    <dbReference type="NCBI Taxonomy" id="297713"/>
    <lineage>
        <taxon>Eukaryota</taxon>
        <taxon>Fungi</taxon>
        <taxon>Dikarya</taxon>
        <taxon>Basidiomycota</taxon>
        <taxon>Agaricomycotina</taxon>
        <taxon>Agaricomycetes</taxon>
        <taxon>Agaricomycetidae</taxon>
        <taxon>Agaricales</taxon>
        <taxon>Marasmiineae</taxon>
        <taxon>Marasmiaceae</taxon>
        <taxon>Paramarasmius</taxon>
    </lineage>
</organism>
<dbReference type="AlphaFoldDB" id="A0AAW0CNZ5"/>